<gene>
    <name evidence="2" type="ORF">BECKTC1821E_GA0114239_11101</name>
</gene>
<evidence type="ECO:0000256" key="1">
    <source>
        <dbReference type="SAM" id="MobiDB-lite"/>
    </source>
</evidence>
<sequence>MQLKTILNKVQKFKSFVYGQIRWIEDTKGPTIKNSRIGVSWRLARVWLQRRTTVVPPRENKRSARRDRGVSKVRWWSSPGYGCDTNRAVNRPAGSMVALVSVSVFGASASWRWPANSLLPCNVTWEKASFRKGPFQRRTDTATSSKKFTSRNRKPGNDTERIYFHRMWVAVQESH</sequence>
<protein>
    <submittedName>
        <fullName evidence="2">Uncharacterized protein</fullName>
    </submittedName>
</protein>
<dbReference type="EMBL" id="CAADFT010000110">
    <property type="protein sequence ID" value="VFK48319.1"/>
    <property type="molecule type" value="Genomic_DNA"/>
</dbReference>
<evidence type="ECO:0000313" key="2">
    <source>
        <dbReference type="EMBL" id="VFK48319.1"/>
    </source>
</evidence>
<organism evidence="2">
    <name type="scientific">Candidatus Kentrum sp. TC</name>
    <dbReference type="NCBI Taxonomy" id="2126339"/>
    <lineage>
        <taxon>Bacteria</taxon>
        <taxon>Pseudomonadati</taxon>
        <taxon>Pseudomonadota</taxon>
        <taxon>Gammaproteobacteria</taxon>
        <taxon>Candidatus Kentrum</taxon>
    </lineage>
</organism>
<dbReference type="AlphaFoldDB" id="A0A450Z3J3"/>
<proteinExistence type="predicted"/>
<name>A0A450Z3J3_9GAMM</name>
<feature type="region of interest" description="Disordered" evidence="1">
    <location>
        <begin position="135"/>
        <end position="157"/>
    </location>
</feature>
<reference evidence="2" key="1">
    <citation type="submission" date="2019-02" db="EMBL/GenBank/DDBJ databases">
        <authorList>
            <person name="Gruber-Vodicka R. H."/>
            <person name="Seah K. B. B."/>
        </authorList>
    </citation>
    <scope>NUCLEOTIDE SEQUENCE</scope>
    <source>
        <strain evidence="2">BECK_BZ125</strain>
    </source>
</reference>
<accession>A0A450Z3J3</accession>